<keyword evidence="5" id="KW-0680">Restriction system</keyword>
<evidence type="ECO:0000259" key="8">
    <source>
        <dbReference type="Pfam" id="PF07669"/>
    </source>
</evidence>
<gene>
    <name evidence="10" type="ORF">OSCT_0155</name>
</gene>
<keyword evidence="3" id="KW-0808">Transferase</keyword>
<protein>
    <recommendedName>
        <fullName evidence="1">site-specific DNA-methyltransferase (adenine-specific)</fullName>
        <ecNumber evidence="1">2.1.1.72</ecNumber>
    </recommendedName>
</protein>
<dbReference type="InterPro" id="IPR011639">
    <property type="entry name" value="MethylTrfase_TaqI-like_dom"/>
</dbReference>
<evidence type="ECO:0000256" key="2">
    <source>
        <dbReference type="ARBA" id="ARBA00022603"/>
    </source>
</evidence>
<sequence length="1222" mass="138596">MAPISLLASIKDSLTTLATAPLASAARDLLATLGYQSQRWLEFEPTPAAFCALFDPDQRLNPAHARLSQWRSVAMLAQITGEELAIHAQLHLNLGTPPNFNAQTYQSLLLFAVDLAPKPDDRPYTRGELATITREINKLFLMPVSVVFRYAATLTLAIVTHRPNRHDANRDVLEKVSLIRDLDLCAPHRAHLEILADLSLPALLTRQTISGFADLQRAWARTLDSSELNRRFYREIANWYFWAVQVVEFPDDATPRPRRNADRVIRLITRLIFIWFLREKGLVDPRLFRRTEVADLLVSLDDAASSYYLAILQNLFFATLNQEMPKRAFRRPEQHYGITNLYRHAALFRDPQAALAIFARIPFLNGGLFECLDDPEQKPPLRIDGFSDRPDSQPSVPNALFFTAQPLAVDLNSTYGTRGRRYEVRGLLEILESYKFTVAENTPIEEDVALDPELLGQVFENLLAAYNPETETTARKETGSFYTPRHVVAYMVDESLLLYLKSQLPATADLDARLRELLAYNDLPPRFSPAEIAQLIRALDNLTMIDPACGSGAFPMGALQKLVFLLNKLDPGNHAWKARQIARAEEIEDTLAREAAIESIEEAFERNDLDYGRKLFLIENVIYGVDIQPIAVQIAKLRCFISLIVEQQVHDERDNRGIRPLPNLETKFVAADALHSLTGQGALRSDRVIALEHQLKQVRSAYFSAKTPPTKRKYREQDRNLRQELQAQLEYEGMPKATAAALAEWDPYAQNRHAPFFDPEWMFGRDQGFALVIANPPYVRQEQIKERKPALQQRYATYTGTADLYVYFYERGLQLLKPGGILTFISSNKFFRAGYGQKLRNYLKQHTHIQQIIDFGDAPVFTAIAYPSIIIAQKHADAQPSSATPTEQRLLALNWNPASRLDEFPAIVAHARAAAATPSGPLILQRSLSDDGWRLEGAATQRLLEKLRRAGKPLGEYVGGRFYRGITTGLNEAFVIDRKTRDQLIAEDPSSAELIKPYIRGKDVKRWYVDFVDQYIIQIESSENYKHSWSGTPYSEAEGIFAKTYPAIHTWLRNFHKDLTERYDQGKYYWELRACAYWNDFKRTKIISTKISRKPTFALDDSGYILGNTSYMISSVNNLYYPISLLNSTVSLFYAKQIFVGKQNGWYEVQPPALEAFPIPPPEASNAIGGLVERILDLKAEASAADVGELEREIDERVYALYGLRPDEIRTIEEIVGGGEKA</sequence>
<evidence type="ECO:0000256" key="4">
    <source>
        <dbReference type="ARBA" id="ARBA00022691"/>
    </source>
</evidence>
<organism evidence="10 11">
    <name type="scientific">Oscillochloris trichoides DG-6</name>
    <dbReference type="NCBI Taxonomy" id="765420"/>
    <lineage>
        <taxon>Bacteria</taxon>
        <taxon>Bacillati</taxon>
        <taxon>Chloroflexota</taxon>
        <taxon>Chloroflexia</taxon>
        <taxon>Chloroflexales</taxon>
        <taxon>Chloroflexineae</taxon>
        <taxon>Oscillochloridaceae</taxon>
        <taxon>Oscillochloris</taxon>
    </lineage>
</organism>
<name>E1IA04_9CHLR</name>
<dbReference type="HOGENOM" id="CLU_002539_1_0_0"/>
<dbReference type="GO" id="GO:0009007">
    <property type="term" value="F:site-specific DNA-methyltransferase (adenine-specific) activity"/>
    <property type="evidence" value="ECO:0007669"/>
    <property type="project" value="UniProtKB-EC"/>
</dbReference>
<dbReference type="eggNOG" id="COG1002">
    <property type="taxonomic scope" value="Bacteria"/>
</dbReference>
<evidence type="ECO:0000256" key="3">
    <source>
        <dbReference type="ARBA" id="ARBA00022679"/>
    </source>
</evidence>
<dbReference type="PROSITE" id="PS00092">
    <property type="entry name" value="N6_MTASE"/>
    <property type="match status" value="1"/>
</dbReference>
<keyword evidence="6" id="KW-0238">DNA-binding</keyword>
<keyword evidence="2" id="KW-0489">Methyltransferase</keyword>
<comment type="catalytic activity">
    <reaction evidence="7">
        <text>a 2'-deoxyadenosine in DNA + S-adenosyl-L-methionine = an N(6)-methyl-2'-deoxyadenosine in DNA + S-adenosyl-L-homocysteine + H(+)</text>
        <dbReference type="Rhea" id="RHEA:15197"/>
        <dbReference type="Rhea" id="RHEA-COMP:12418"/>
        <dbReference type="Rhea" id="RHEA-COMP:12419"/>
        <dbReference type="ChEBI" id="CHEBI:15378"/>
        <dbReference type="ChEBI" id="CHEBI:57856"/>
        <dbReference type="ChEBI" id="CHEBI:59789"/>
        <dbReference type="ChEBI" id="CHEBI:90615"/>
        <dbReference type="ChEBI" id="CHEBI:90616"/>
        <dbReference type="EC" id="2.1.1.72"/>
    </reaction>
</comment>
<accession>E1IA04</accession>
<dbReference type="Pfam" id="PF07669">
    <property type="entry name" value="Eco57I"/>
    <property type="match status" value="1"/>
</dbReference>
<dbReference type="Proteomes" id="UP000054010">
    <property type="component" value="Unassembled WGS sequence"/>
</dbReference>
<evidence type="ECO:0000256" key="7">
    <source>
        <dbReference type="ARBA" id="ARBA00047942"/>
    </source>
</evidence>
<evidence type="ECO:0000313" key="10">
    <source>
        <dbReference type="EMBL" id="EFO82006.1"/>
    </source>
</evidence>
<dbReference type="AlphaFoldDB" id="E1IA04"/>
<evidence type="ECO:0000256" key="5">
    <source>
        <dbReference type="ARBA" id="ARBA00022747"/>
    </source>
</evidence>
<dbReference type="REBASE" id="29507">
    <property type="entry name" value="OtrDG6ORF155P"/>
</dbReference>
<dbReference type="PANTHER" id="PTHR33841">
    <property type="entry name" value="DNA METHYLTRANSFERASE YEEA-RELATED"/>
    <property type="match status" value="1"/>
</dbReference>
<dbReference type="GO" id="GO:0032259">
    <property type="term" value="P:methylation"/>
    <property type="evidence" value="ECO:0007669"/>
    <property type="project" value="UniProtKB-KW"/>
</dbReference>
<dbReference type="STRING" id="765420.OSCT_0155"/>
<dbReference type="InterPro" id="IPR050953">
    <property type="entry name" value="N4_N6_ade-DNA_methylase"/>
</dbReference>
<evidence type="ECO:0000313" key="11">
    <source>
        <dbReference type="Proteomes" id="UP000054010"/>
    </source>
</evidence>
<dbReference type="OrthoDB" id="9815272at2"/>
<proteinExistence type="predicted"/>
<dbReference type="Pfam" id="PF12950">
    <property type="entry name" value="TaqI_C"/>
    <property type="match status" value="1"/>
</dbReference>
<dbReference type="GO" id="GO:0009307">
    <property type="term" value="P:DNA restriction-modification system"/>
    <property type="evidence" value="ECO:0007669"/>
    <property type="project" value="UniProtKB-KW"/>
</dbReference>
<dbReference type="PRINTS" id="PR00507">
    <property type="entry name" value="N12N6MTFRASE"/>
</dbReference>
<evidence type="ECO:0000256" key="6">
    <source>
        <dbReference type="ARBA" id="ARBA00023125"/>
    </source>
</evidence>
<dbReference type="EMBL" id="ADVR01000003">
    <property type="protein sequence ID" value="EFO82006.1"/>
    <property type="molecule type" value="Genomic_DNA"/>
</dbReference>
<evidence type="ECO:0000256" key="1">
    <source>
        <dbReference type="ARBA" id="ARBA00011900"/>
    </source>
</evidence>
<feature type="domain" description="Type II methyltransferase M.TaqI-like" evidence="8">
    <location>
        <begin position="620"/>
        <end position="861"/>
    </location>
</feature>
<dbReference type="Gene3D" id="3.40.50.150">
    <property type="entry name" value="Vaccinia Virus protein VP39"/>
    <property type="match status" value="1"/>
</dbReference>
<keyword evidence="11" id="KW-1185">Reference proteome</keyword>
<comment type="caution">
    <text evidence="10">The sequence shown here is derived from an EMBL/GenBank/DDBJ whole genome shotgun (WGS) entry which is preliminary data.</text>
</comment>
<keyword evidence="4" id="KW-0949">S-adenosyl-L-methionine</keyword>
<dbReference type="InterPro" id="IPR029063">
    <property type="entry name" value="SAM-dependent_MTases_sf"/>
</dbReference>
<feature type="domain" description="TaqI-like C-terminal specificity" evidence="9">
    <location>
        <begin position="996"/>
        <end position="1159"/>
    </location>
</feature>
<evidence type="ECO:0000259" key="9">
    <source>
        <dbReference type="Pfam" id="PF12950"/>
    </source>
</evidence>
<dbReference type="PANTHER" id="PTHR33841:SF1">
    <property type="entry name" value="DNA METHYLTRANSFERASE A"/>
    <property type="match status" value="1"/>
</dbReference>
<dbReference type="GO" id="GO:0003677">
    <property type="term" value="F:DNA binding"/>
    <property type="evidence" value="ECO:0007669"/>
    <property type="project" value="UniProtKB-KW"/>
</dbReference>
<dbReference type="eggNOG" id="COG0827">
    <property type="taxonomic scope" value="Bacteria"/>
</dbReference>
<dbReference type="SUPFAM" id="SSF53335">
    <property type="entry name" value="S-adenosyl-L-methionine-dependent methyltransferases"/>
    <property type="match status" value="1"/>
</dbReference>
<dbReference type="InterPro" id="IPR002052">
    <property type="entry name" value="DNA_methylase_N6_adenine_CS"/>
</dbReference>
<reference evidence="10 11" key="1">
    <citation type="journal article" date="2011" name="J. Bacteriol.">
        <title>Draft genome sequence of the anoxygenic filamentous phototrophic bacterium Oscillochloris trichoides subsp. DG-6.</title>
        <authorList>
            <person name="Kuznetsov B.B."/>
            <person name="Ivanovsky R.N."/>
            <person name="Keppen O.I."/>
            <person name="Sukhacheva M.V."/>
            <person name="Bumazhkin B.K."/>
            <person name="Patutina E.O."/>
            <person name="Beletsky A.V."/>
            <person name="Mardanov A.V."/>
            <person name="Baslerov R.V."/>
            <person name="Panteleeva A.N."/>
            <person name="Kolganova T.V."/>
            <person name="Ravin N.V."/>
            <person name="Skryabin K.G."/>
        </authorList>
    </citation>
    <scope>NUCLEOTIDE SEQUENCE [LARGE SCALE GENOMIC DNA]</scope>
    <source>
        <strain evidence="10 11">DG-6</strain>
    </source>
</reference>
<dbReference type="InterPro" id="IPR025931">
    <property type="entry name" value="TaqI_C"/>
</dbReference>
<dbReference type="EC" id="2.1.1.72" evidence="1"/>